<evidence type="ECO:0000313" key="1">
    <source>
        <dbReference type="EMBL" id="NKF20795.1"/>
    </source>
</evidence>
<dbReference type="AlphaFoldDB" id="A0A970B4Q6"/>
<dbReference type="Gene3D" id="3.40.50.1820">
    <property type="entry name" value="alpha/beta hydrolase"/>
    <property type="match status" value="1"/>
</dbReference>
<sequence>MATLYVGAAEAKMVAPYEQSEGYLKLQQHSTPAQQQRGVSVSADRVFHAVAPDEADPTVKHYLRDSYAMIDRRAVTDDAPLFVFLVGTTGSPDSSKTMLAVAAASGYRAISLMYDTMPATNQACHHDPDPSCSARFREKRAFGDDVTADIPDAPNEAVVPRLRAMLSMLAQRYPSEGWGGYLQVGELVWSRIAMSGHSQGAGLAAYIAQRHELARVVLFSSPWDYYRESGDHGKKRVAPWLSGTGVTPVDRWYAMYHVREPHADDIARAFHALGLDATHIRLATLAPARAGSEHTSVSNDYTTPRDDHGLPRYLSDWSFMLGRGADVASQASNTGAGR</sequence>
<reference evidence="1" key="1">
    <citation type="submission" date="2020-03" db="EMBL/GenBank/DDBJ databases">
        <title>Solimonas marina sp. nov., isolated from deep seawater of the Pacific Ocean.</title>
        <authorList>
            <person name="Liu X."/>
            <person name="Lai Q."/>
            <person name="Sun F."/>
            <person name="Gai Y."/>
            <person name="Li G."/>
            <person name="Shao Z."/>
        </authorList>
    </citation>
    <scope>NUCLEOTIDE SEQUENCE</scope>
    <source>
        <strain evidence="1">C16B3</strain>
    </source>
</reference>
<organism evidence="1 2">
    <name type="scientific">Solimonas marina</name>
    <dbReference type="NCBI Taxonomy" id="2714601"/>
    <lineage>
        <taxon>Bacteria</taxon>
        <taxon>Pseudomonadati</taxon>
        <taxon>Pseudomonadota</taxon>
        <taxon>Gammaproteobacteria</taxon>
        <taxon>Nevskiales</taxon>
        <taxon>Nevskiaceae</taxon>
        <taxon>Solimonas</taxon>
    </lineage>
</organism>
<protein>
    <recommendedName>
        <fullName evidence="3">Alpha/beta hydrolase family protein</fullName>
    </recommendedName>
</protein>
<name>A0A970B4Q6_9GAMM</name>
<dbReference type="NCBIfam" id="NF047580">
    <property type="entry name" value="BPSS1187_fam"/>
    <property type="match status" value="1"/>
</dbReference>
<accession>A0A970B4Q6</accession>
<evidence type="ECO:0000313" key="2">
    <source>
        <dbReference type="Proteomes" id="UP000653472"/>
    </source>
</evidence>
<dbReference type="EMBL" id="JAAVXB010000001">
    <property type="protein sequence ID" value="NKF20795.1"/>
    <property type="molecule type" value="Genomic_DNA"/>
</dbReference>
<keyword evidence="2" id="KW-1185">Reference proteome</keyword>
<dbReference type="SUPFAM" id="SSF53474">
    <property type="entry name" value="alpha/beta-Hydrolases"/>
    <property type="match status" value="1"/>
</dbReference>
<comment type="caution">
    <text evidence="1">The sequence shown here is derived from an EMBL/GenBank/DDBJ whole genome shotgun (WGS) entry which is preliminary data.</text>
</comment>
<dbReference type="RefSeq" id="WP_168146058.1">
    <property type="nucleotide sequence ID" value="NZ_JAAVXB010000001.1"/>
</dbReference>
<evidence type="ECO:0008006" key="3">
    <source>
        <dbReference type="Google" id="ProtNLM"/>
    </source>
</evidence>
<dbReference type="Proteomes" id="UP000653472">
    <property type="component" value="Unassembled WGS sequence"/>
</dbReference>
<dbReference type="InterPro" id="IPR029058">
    <property type="entry name" value="AB_hydrolase_fold"/>
</dbReference>
<proteinExistence type="predicted"/>
<dbReference type="InterPro" id="IPR058180">
    <property type="entry name" value="BPSS1187-like"/>
</dbReference>
<gene>
    <name evidence="1" type="ORF">G7Y82_00605</name>
</gene>